<evidence type="ECO:0000256" key="12">
    <source>
        <dbReference type="ARBA" id="ARBA00023285"/>
    </source>
</evidence>
<keyword evidence="11 15" id="KW-0457">Lysine biosynthesis</keyword>
<comment type="subunit">
    <text evidence="3 15">Homodimer.</text>
</comment>
<feature type="domain" description="Peptidase M20 dimerisation" evidence="16">
    <location>
        <begin position="182"/>
        <end position="289"/>
    </location>
</feature>
<keyword evidence="10 15" id="KW-0220">Diaminopimelate biosynthesis</keyword>
<dbReference type="GO" id="GO:0008270">
    <property type="term" value="F:zinc ion binding"/>
    <property type="evidence" value="ECO:0007669"/>
    <property type="project" value="UniProtKB-UniRule"/>
</dbReference>
<dbReference type="GO" id="GO:0009014">
    <property type="term" value="F:succinyl-diaminopimelate desuccinylase activity"/>
    <property type="evidence" value="ECO:0007669"/>
    <property type="project" value="UniProtKB-UniRule"/>
</dbReference>
<dbReference type="InterPro" id="IPR001261">
    <property type="entry name" value="ArgE/DapE_CS"/>
</dbReference>
<dbReference type="Pfam" id="PF01546">
    <property type="entry name" value="Peptidase_M20"/>
    <property type="match status" value="1"/>
</dbReference>
<evidence type="ECO:0000256" key="6">
    <source>
        <dbReference type="ARBA" id="ARBA00022605"/>
    </source>
</evidence>
<dbReference type="Pfam" id="PF07687">
    <property type="entry name" value="M20_dimer"/>
    <property type="match status" value="1"/>
</dbReference>
<dbReference type="GO" id="GO:0050897">
    <property type="term" value="F:cobalt ion binding"/>
    <property type="evidence" value="ECO:0007669"/>
    <property type="project" value="UniProtKB-UniRule"/>
</dbReference>
<dbReference type="GO" id="GO:0006526">
    <property type="term" value="P:L-arginine biosynthetic process"/>
    <property type="evidence" value="ECO:0007669"/>
    <property type="project" value="TreeGrafter"/>
</dbReference>
<dbReference type="EC" id="3.5.1.18" evidence="4 15"/>
<evidence type="ECO:0000256" key="7">
    <source>
        <dbReference type="ARBA" id="ARBA00022723"/>
    </source>
</evidence>
<dbReference type="PANTHER" id="PTHR43808:SF31">
    <property type="entry name" value="N-ACETYL-L-CITRULLINE DEACETYLASE"/>
    <property type="match status" value="1"/>
</dbReference>
<accession>A0AAP3UY23</accession>
<evidence type="ECO:0000256" key="5">
    <source>
        <dbReference type="ARBA" id="ARBA00022391"/>
    </source>
</evidence>
<evidence type="ECO:0000256" key="1">
    <source>
        <dbReference type="ARBA" id="ARBA00005130"/>
    </source>
</evidence>
<evidence type="ECO:0000256" key="11">
    <source>
        <dbReference type="ARBA" id="ARBA00023154"/>
    </source>
</evidence>
<dbReference type="InterPro" id="IPR050072">
    <property type="entry name" value="Peptidase_M20A"/>
</dbReference>
<feature type="active site" evidence="15">
    <location>
        <position position="75"/>
    </location>
</feature>
<dbReference type="PANTHER" id="PTHR43808">
    <property type="entry name" value="ACETYLORNITHINE DEACETYLASE"/>
    <property type="match status" value="1"/>
</dbReference>
<name>A0AAP3UY23_9PROT</name>
<organism evidence="17 18">
    <name type="scientific">Marinimicrococcus flavescens</name>
    <dbReference type="NCBI Taxonomy" id="3031815"/>
    <lineage>
        <taxon>Bacteria</taxon>
        <taxon>Pseudomonadati</taxon>
        <taxon>Pseudomonadota</taxon>
        <taxon>Alphaproteobacteria</taxon>
        <taxon>Geminicoccales</taxon>
        <taxon>Geminicoccaceae</taxon>
        <taxon>Marinimicrococcus</taxon>
    </lineage>
</organism>
<dbReference type="AlphaFoldDB" id="A0AAP3UY23"/>
<keyword evidence="7 15" id="KW-0479">Metal-binding</keyword>
<gene>
    <name evidence="15 17" type="primary">dapE</name>
    <name evidence="17" type="ORF">PZ740_04610</name>
</gene>
<comment type="caution">
    <text evidence="17">The sequence shown here is derived from an EMBL/GenBank/DDBJ whole genome shotgun (WGS) entry which is preliminary data.</text>
</comment>
<reference evidence="17 18" key="1">
    <citation type="submission" date="2023-03" db="EMBL/GenBank/DDBJ databases">
        <title>YIM 152171 draft genome.</title>
        <authorList>
            <person name="Yang Z."/>
        </authorList>
    </citation>
    <scope>NUCLEOTIDE SEQUENCE [LARGE SCALE GENOMIC DNA]</scope>
    <source>
        <strain evidence="17 18">YIM 152171</strain>
    </source>
</reference>
<dbReference type="SUPFAM" id="SSF53187">
    <property type="entry name" value="Zn-dependent exopeptidases"/>
    <property type="match status" value="1"/>
</dbReference>
<dbReference type="NCBIfam" id="NF009557">
    <property type="entry name" value="PRK13009.1"/>
    <property type="match status" value="1"/>
</dbReference>
<dbReference type="InterPro" id="IPR002933">
    <property type="entry name" value="Peptidase_M20"/>
</dbReference>
<evidence type="ECO:0000256" key="13">
    <source>
        <dbReference type="ARBA" id="ARBA00031891"/>
    </source>
</evidence>
<dbReference type="InterPro" id="IPR005941">
    <property type="entry name" value="DapE_proteobac"/>
</dbReference>
<sequence length="383" mass="41150">MATVDPIELTRALVRCPSVTPAEGGALALLEERLAALGFACERVRFEAPGTDPVDNLWARLGEGRPHLAFAGHTDVVPPGDPARWTDDPFAGVLRDGRIWGRGTTDMKSGIACFVAAVAGHLERHGPPRGAISLLITGDEEGPAVNGTARLLEWAAGRGERWDAAIVGEPTCPAELGDMMKIGRRGSMTGRLVAIGRQGHTAYPHRAENAAHLVVAMLQALLAEPLDGGSELFEPSNLQVTSIDIGNPAGNVVPERAVATFNIRYNDRHDAASLERWLRERLDKAGGRYELEVRSSGDAFFTRPGPLSDMLGQAVEEVTGRRPELSTSGGTSDARFIKRYCPVVEFGLVGQSMHQVDENVALADIEGLTGVYQAFLWRFFAAA</sequence>
<comment type="similarity">
    <text evidence="2 15">Belongs to the peptidase M20A family. DapE subfamily.</text>
</comment>
<dbReference type="EMBL" id="JARGEQ010000040">
    <property type="protein sequence ID" value="MDF1585667.1"/>
    <property type="molecule type" value="Genomic_DNA"/>
</dbReference>
<feature type="active site" description="Proton acceptor" evidence="15">
    <location>
        <position position="140"/>
    </location>
</feature>
<keyword evidence="18" id="KW-1185">Reference proteome</keyword>
<evidence type="ECO:0000256" key="10">
    <source>
        <dbReference type="ARBA" id="ARBA00022915"/>
    </source>
</evidence>
<evidence type="ECO:0000313" key="17">
    <source>
        <dbReference type="EMBL" id="MDF1585667.1"/>
    </source>
</evidence>
<dbReference type="InterPro" id="IPR011650">
    <property type="entry name" value="Peptidase_M20_dimer"/>
</dbReference>
<dbReference type="PROSITE" id="PS00758">
    <property type="entry name" value="ARGE_DAPE_CPG2_1"/>
    <property type="match status" value="1"/>
</dbReference>
<keyword evidence="8 15" id="KW-0378">Hydrolase</keyword>
<comment type="pathway">
    <text evidence="1 15">Amino-acid biosynthesis; L-lysine biosynthesis via DAP pathway; LL-2,6-diaminopimelate from (S)-tetrahydrodipicolinate (succinylase route): step 3/3.</text>
</comment>
<keyword evidence="12 15" id="KW-0170">Cobalt</keyword>
<evidence type="ECO:0000256" key="2">
    <source>
        <dbReference type="ARBA" id="ARBA00006746"/>
    </source>
</evidence>
<comment type="cofactor">
    <cofactor evidence="15">
        <name>Zn(2+)</name>
        <dbReference type="ChEBI" id="CHEBI:29105"/>
    </cofactor>
    <cofactor evidence="15">
        <name>Co(2+)</name>
        <dbReference type="ChEBI" id="CHEBI:48828"/>
    </cofactor>
    <text evidence="15">Binds 2 Zn(2+) or Co(2+) ions per subunit.</text>
</comment>
<keyword evidence="9 15" id="KW-0862">Zinc</keyword>
<protein>
    <recommendedName>
        <fullName evidence="5 15">Succinyl-diaminopimelate desuccinylase</fullName>
        <shortName evidence="15">SDAP desuccinylase</shortName>
        <ecNumber evidence="4 15">3.5.1.18</ecNumber>
    </recommendedName>
    <alternativeName>
        <fullName evidence="13 15">N-succinyl-LL-2,6-diaminoheptanedioate amidohydrolase</fullName>
    </alternativeName>
</protein>
<evidence type="ECO:0000256" key="3">
    <source>
        <dbReference type="ARBA" id="ARBA00011738"/>
    </source>
</evidence>
<feature type="binding site" evidence="15">
    <location>
        <position position="73"/>
    </location>
    <ligand>
        <name>Zn(2+)</name>
        <dbReference type="ChEBI" id="CHEBI:29105"/>
        <label>1</label>
    </ligand>
</feature>
<evidence type="ECO:0000313" key="18">
    <source>
        <dbReference type="Proteomes" id="UP001301140"/>
    </source>
</evidence>
<dbReference type="Proteomes" id="UP001301140">
    <property type="component" value="Unassembled WGS sequence"/>
</dbReference>
<dbReference type="GO" id="GO:0008777">
    <property type="term" value="F:acetylornithine deacetylase activity"/>
    <property type="evidence" value="ECO:0007669"/>
    <property type="project" value="TreeGrafter"/>
</dbReference>
<evidence type="ECO:0000256" key="14">
    <source>
        <dbReference type="ARBA" id="ARBA00051301"/>
    </source>
</evidence>
<dbReference type="SUPFAM" id="SSF55031">
    <property type="entry name" value="Bacterial exopeptidase dimerisation domain"/>
    <property type="match status" value="1"/>
</dbReference>
<dbReference type="Gene3D" id="3.40.630.10">
    <property type="entry name" value="Zn peptidases"/>
    <property type="match status" value="2"/>
</dbReference>
<feature type="binding site" evidence="15">
    <location>
        <position position="106"/>
    </location>
    <ligand>
        <name>Zn(2+)</name>
        <dbReference type="ChEBI" id="CHEBI:29105"/>
        <label>2</label>
    </ligand>
</feature>
<evidence type="ECO:0000256" key="8">
    <source>
        <dbReference type="ARBA" id="ARBA00022801"/>
    </source>
</evidence>
<dbReference type="InterPro" id="IPR036264">
    <property type="entry name" value="Bact_exopeptidase_dim_dom"/>
</dbReference>
<feature type="binding site" evidence="15">
    <location>
        <position position="169"/>
    </location>
    <ligand>
        <name>Zn(2+)</name>
        <dbReference type="ChEBI" id="CHEBI:29105"/>
        <label>1</label>
    </ligand>
</feature>
<evidence type="ECO:0000256" key="4">
    <source>
        <dbReference type="ARBA" id="ARBA00011921"/>
    </source>
</evidence>
<dbReference type="RefSeq" id="WP_327788086.1">
    <property type="nucleotide sequence ID" value="NZ_JARGEQ010000040.1"/>
</dbReference>
<evidence type="ECO:0000256" key="15">
    <source>
        <dbReference type="HAMAP-Rule" id="MF_01690"/>
    </source>
</evidence>
<feature type="binding site" evidence="15">
    <location>
        <position position="141"/>
    </location>
    <ligand>
        <name>Zn(2+)</name>
        <dbReference type="ChEBI" id="CHEBI:29105"/>
        <label>2</label>
    </ligand>
</feature>
<proteinExistence type="inferred from homology"/>
<dbReference type="GO" id="GO:0019877">
    <property type="term" value="P:diaminopimelate biosynthetic process"/>
    <property type="evidence" value="ECO:0007669"/>
    <property type="project" value="UniProtKB-UniRule"/>
</dbReference>
<dbReference type="HAMAP" id="MF_01690">
    <property type="entry name" value="DapE"/>
    <property type="match status" value="1"/>
</dbReference>
<keyword evidence="6 15" id="KW-0028">Amino-acid biosynthesis</keyword>
<comment type="function">
    <text evidence="15">Catalyzes the hydrolysis of N-succinyl-L,L-diaminopimelic acid (SDAP), forming succinate and LL-2,6-diaminopimelate (DAP), an intermediate involved in the bacterial biosynthesis of lysine and meso-diaminopimelic acid, an essential component of bacterial cell walls.</text>
</comment>
<comment type="catalytic activity">
    <reaction evidence="14 15">
        <text>N-succinyl-(2S,6S)-2,6-diaminopimelate + H2O = (2S,6S)-2,6-diaminopimelate + succinate</text>
        <dbReference type="Rhea" id="RHEA:22608"/>
        <dbReference type="ChEBI" id="CHEBI:15377"/>
        <dbReference type="ChEBI" id="CHEBI:30031"/>
        <dbReference type="ChEBI" id="CHEBI:57609"/>
        <dbReference type="ChEBI" id="CHEBI:58087"/>
        <dbReference type="EC" id="3.5.1.18"/>
    </reaction>
</comment>
<evidence type="ECO:0000259" key="16">
    <source>
        <dbReference type="Pfam" id="PF07687"/>
    </source>
</evidence>
<dbReference type="NCBIfam" id="TIGR01246">
    <property type="entry name" value="dapE_proteo"/>
    <property type="match status" value="1"/>
</dbReference>
<feature type="binding site" evidence="15">
    <location>
        <position position="354"/>
    </location>
    <ligand>
        <name>Zn(2+)</name>
        <dbReference type="ChEBI" id="CHEBI:29105"/>
        <label>2</label>
    </ligand>
</feature>
<dbReference type="PROSITE" id="PS00759">
    <property type="entry name" value="ARGE_DAPE_CPG2_2"/>
    <property type="match status" value="1"/>
</dbReference>
<evidence type="ECO:0000256" key="9">
    <source>
        <dbReference type="ARBA" id="ARBA00022833"/>
    </source>
</evidence>
<feature type="binding site" evidence="15">
    <location>
        <position position="106"/>
    </location>
    <ligand>
        <name>Zn(2+)</name>
        <dbReference type="ChEBI" id="CHEBI:29105"/>
        <label>1</label>
    </ligand>
</feature>
<dbReference type="CDD" id="cd03891">
    <property type="entry name" value="M20_DapE_proteobac"/>
    <property type="match status" value="1"/>
</dbReference>
<dbReference type="GO" id="GO:0009089">
    <property type="term" value="P:lysine biosynthetic process via diaminopimelate"/>
    <property type="evidence" value="ECO:0007669"/>
    <property type="project" value="UniProtKB-UniRule"/>
</dbReference>